<dbReference type="PANTHER" id="PTHR11358:SF26">
    <property type="entry name" value="GUANIDINO ACID HYDROLASE, MITOCHONDRIAL"/>
    <property type="match status" value="1"/>
</dbReference>
<evidence type="ECO:0000256" key="1">
    <source>
        <dbReference type="ARBA" id="ARBA00009227"/>
    </source>
</evidence>
<dbReference type="Proteomes" id="UP000190460">
    <property type="component" value="Unassembled WGS sequence"/>
</dbReference>
<feature type="binding site" evidence="4">
    <location>
        <position position="243"/>
    </location>
    <ligand>
        <name>Mn(2+)</name>
        <dbReference type="ChEBI" id="CHEBI:29035"/>
        <label>1</label>
    </ligand>
</feature>
<name>A0A1T4XEL6_9GAMM</name>
<accession>A0A1T4XEL6</accession>
<dbReference type="PIRSF" id="PIRSF036979">
    <property type="entry name" value="Arginase"/>
    <property type="match status" value="1"/>
</dbReference>
<feature type="binding site" evidence="4">
    <location>
        <position position="161"/>
    </location>
    <ligand>
        <name>Mn(2+)</name>
        <dbReference type="ChEBI" id="CHEBI:29035"/>
        <label>1</label>
    </ligand>
</feature>
<dbReference type="GO" id="GO:0046872">
    <property type="term" value="F:metal ion binding"/>
    <property type="evidence" value="ECO:0007669"/>
    <property type="project" value="UniProtKB-KW"/>
</dbReference>
<dbReference type="PROSITE" id="PS01053">
    <property type="entry name" value="ARGINASE_1"/>
    <property type="match status" value="1"/>
</dbReference>
<protein>
    <submittedName>
        <fullName evidence="6">Agmatinase</fullName>
    </submittedName>
</protein>
<dbReference type="EMBL" id="FUYB01000016">
    <property type="protein sequence ID" value="SKA87535.1"/>
    <property type="molecule type" value="Genomic_DNA"/>
</dbReference>
<dbReference type="Gene3D" id="3.40.800.10">
    <property type="entry name" value="Ureohydrolase domain"/>
    <property type="match status" value="1"/>
</dbReference>
<comment type="cofactor">
    <cofactor evidence="4">
        <name>Mn(2+)</name>
        <dbReference type="ChEBI" id="CHEBI:29035"/>
    </cofactor>
    <text evidence="4">Binds 2 manganese ions per subunit.</text>
</comment>
<dbReference type="OrthoDB" id="9789727at2"/>
<dbReference type="InterPro" id="IPR020855">
    <property type="entry name" value="Ureohydrolase_Mn_BS"/>
</dbReference>
<dbReference type="NCBIfam" id="NF002564">
    <property type="entry name" value="PRK02190.1"/>
    <property type="match status" value="1"/>
</dbReference>
<evidence type="ECO:0000313" key="6">
    <source>
        <dbReference type="EMBL" id="SKA87535.1"/>
    </source>
</evidence>
<gene>
    <name evidence="6" type="ORF">SAMN02745130_02834</name>
</gene>
<comment type="similarity">
    <text evidence="1">Belongs to the arginase family. Agmatinase subfamily.</text>
</comment>
<feature type="binding site" evidence="4">
    <location>
        <position position="159"/>
    </location>
    <ligand>
        <name>Mn(2+)</name>
        <dbReference type="ChEBI" id="CHEBI:29035"/>
        <label>1</label>
    </ligand>
</feature>
<dbReference type="RefSeq" id="WP_078923287.1">
    <property type="nucleotide sequence ID" value="NZ_FUYB01000016.1"/>
</dbReference>
<dbReference type="InterPro" id="IPR005925">
    <property type="entry name" value="Agmatinase-rel"/>
</dbReference>
<dbReference type="AlphaFoldDB" id="A0A1T4XEL6"/>
<dbReference type="CDD" id="cd11592">
    <property type="entry name" value="Agmatinase_PAH"/>
    <property type="match status" value="1"/>
</dbReference>
<feature type="binding site" evidence="4">
    <location>
        <position position="136"/>
    </location>
    <ligand>
        <name>Mn(2+)</name>
        <dbReference type="ChEBI" id="CHEBI:29035"/>
        <label>1</label>
    </ligand>
</feature>
<sequence>MKTEPEYGDQAFRRKGLLGQAPEMTYGGALSFLRRSYSRDLQGADVVVSGLPYDSAVTYRSGARLGPRAIRAASVQLAELKSFPFGFQPFEHLAVVDYGDCFLDPHHPETIISTIEAHISQILAAGASPLTFGGDHFVTYPILRAIAKQHGPVALLHFDAHCDTWDDDGTRFDHGSMFLRAKREGLIDVTHSVQVGIRTYNDSDHGFRILTAPWVHREGIKRTVEEIYERVGNQKLYLSFDIDCLDPAFAPGTGTPVVGGLSTAQALGIVRSLGQLNLVGMDVVEVAPAYDLSEVTALAAATLAHDYLCLLAEKKGAVRAPIGLL</sequence>
<keyword evidence="7" id="KW-1185">Reference proteome</keyword>
<dbReference type="PROSITE" id="PS51409">
    <property type="entry name" value="ARGINASE_2"/>
    <property type="match status" value="1"/>
</dbReference>
<dbReference type="Pfam" id="PF00491">
    <property type="entry name" value="Arginase"/>
    <property type="match status" value="1"/>
</dbReference>
<evidence type="ECO:0000256" key="3">
    <source>
        <dbReference type="ARBA" id="ARBA00022801"/>
    </source>
</evidence>
<keyword evidence="2 4" id="KW-0479">Metal-binding</keyword>
<dbReference type="SUPFAM" id="SSF52768">
    <property type="entry name" value="Arginase/deacetylase"/>
    <property type="match status" value="1"/>
</dbReference>
<dbReference type="InterPro" id="IPR006035">
    <property type="entry name" value="Ureohydrolase"/>
</dbReference>
<dbReference type="STRING" id="92487.SAMN02745130_02834"/>
<evidence type="ECO:0000313" key="7">
    <source>
        <dbReference type="Proteomes" id="UP000190460"/>
    </source>
</evidence>
<dbReference type="GO" id="GO:0033389">
    <property type="term" value="P:putrescine biosynthetic process from arginine, via agmatine"/>
    <property type="evidence" value="ECO:0007669"/>
    <property type="project" value="TreeGrafter"/>
</dbReference>
<evidence type="ECO:0000256" key="4">
    <source>
        <dbReference type="PIRSR" id="PIRSR036979-1"/>
    </source>
</evidence>
<evidence type="ECO:0000256" key="2">
    <source>
        <dbReference type="ARBA" id="ARBA00022723"/>
    </source>
</evidence>
<dbReference type="InterPro" id="IPR023696">
    <property type="entry name" value="Ureohydrolase_dom_sf"/>
</dbReference>
<feature type="binding site" evidence="4">
    <location>
        <position position="241"/>
    </location>
    <ligand>
        <name>Mn(2+)</name>
        <dbReference type="ChEBI" id="CHEBI:29035"/>
        <label>1</label>
    </ligand>
</feature>
<organism evidence="6 7">
    <name type="scientific">Thiothrix eikelboomii</name>
    <dbReference type="NCBI Taxonomy" id="92487"/>
    <lineage>
        <taxon>Bacteria</taxon>
        <taxon>Pseudomonadati</taxon>
        <taxon>Pseudomonadota</taxon>
        <taxon>Gammaproteobacteria</taxon>
        <taxon>Thiotrichales</taxon>
        <taxon>Thiotrichaceae</taxon>
        <taxon>Thiothrix</taxon>
    </lineage>
</organism>
<keyword evidence="3 5" id="KW-0378">Hydrolase</keyword>
<keyword evidence="4" id="KW-0464">Manganese</keyword>
<dbReference type="NCBIfam" id="TIGR01230">
    <property type="entry name" value="agmatinase"/>
    <property type="match status" value="1"/>
</dbReference>
<dbReference type="GO" id="GO:0008783">
    <property type="term" value="F:agmatinase activity"/>
    <property type="evidence" value="ECO:0007669"/>
    <property type="project" value="TreeGrafter"/>
</dbReference>
<evidence type="ECO:0000256" key="5">
    <source>
        <dbReference type="RuleBase" id="RU003684"/>
    </source>
</evidence>
<dbReference type="PANTHER" id="PTHR11358">
    <property type="entry name" value="ARGINASE/AGMATINASE"/>
    <property type="match status" value="1"/>
</dbReference>
<proteinExistence type="inferred from homology"/>
<feature type="binding site" evidence="4">
    <location>
        <position position="163"/>
    </location>
    <ligand>
        <name>Mn(2+)</name>
        <dbReference type="ChEBI" id="CHEBI:29035"/>
        <label>1</label>
    </ligand>
</feature>
<reference evidence="6 7" key="1">
    <citation type="submission" date="2017-02" db="EMBL/GenBank/DDBJ databases">
        <authorList>
            <person name="Peterson S.W."/>
        </authorList>
    </citation>
    <scope>NUCLEOTIDE SEQUENCE [LARGE SCALE GENOMIC DNA]</scope>
    <source>
        <strain evidence="6 7">ATCC 49788</strain>
    </source>
</reference>